<dbReference type="GO" id="GO:0001675">
    <property type="term" value="P:acrosome assembly"/>
    <property type="evidence" value="ECO:0007669"/>
    <property type="project" value="TreeGrafter"/>
</dbReference>
<dbReference type="Proteomes" id="UP000546235">
    <property type="component" value="Unassembled WGS sequence"/>
</dbReference>
<feature type="transmembrane region" description="Helical" evidence="1">
    <location>
        <begin position="155"/>
        <end position="180"/>
    </location>
</feature>
<dbReference type="AlphaFoldDB" id="A0A7K6TKM6"/>
<evidence type="ECO:0000313" key="2">
    <source>
        <dbReference type="EMBL" id="NWX11164.1"/>
    </source>
</evidence>
<evidence type="ECO:0000256" key="1">
    <source>
        <dbReference type="SAM" id="Phobius"/>
    </source>
</evidence>
<name>A0A7K6TKM6_CALNI</name>
<gene>
    <name evidence="2" type="primary">Spaca1</name>
    <name evidence="2" type="ORF">CALNIC_R06713</name>
</gene>
<accession>A0A7K6TKM6</accession>
<feature type="non-terminal residue" evidence="2">
    <location>
        <position position="1"/>
    </location>
</feature>
<reference evidence="2 3" key="1">
    <citation type="submission" date="2019-09" db="EMBL/GenBank/DDBJ databases">
        <title>Bird 10,000 Genomes (B10K) Project - Family phase.</title>
        <authorList>
            <person name="Zhang G."/>
        </authorList>
    </citation>
    <scope>NUCLEOTIDE SEQUENCE [LARGE SCALE GENOMIC DNA]</scope>
    <source>
        <strain evidence="2">OUT-0007</strain>
        <tissue evidence="2">Blood</tissue>
    </source>
</reference>
<keyword evidence="3" id="KW-1185">Reference proteome</keyword>
<keyword evidence="1" id="KW-1133">Transmembrane helix</keyword>
<feature type="non-terminal residue" evidence="2">
    <location>
        <position position="181"/>
    </location>
</feature>
<evidence type="ECO:0000313" key="3">
    <source>
        <dbReference type="Proteomes" id="UP000546235"/>
    </source>
</evidence>
<protein>
    <submittedName>
        <fullName evidence="2">SACA1 protein</fullName>
    </submittedName>
</protein>
<organism evidence="2 3">
    <name type="scientific">Caloenas nicobarica</name>
    <name type="common">Nicobar pigeon</name>
    <dbReference type="NCBI Taxonomy" id="187106"/>
    <lineage>
        <taxon>Eukaryota</taxon>
        <taxon>Metazoa</taxon>
        <taxon>Chordata</taxon>
        <taxon>Craniata</taxon>
        <taxon>Vertebrata</taxon>
        <taxon>Euteleostomi</taxon>
        <taxon>Archelosauria</taxon>
        <taxon>Archosauria</taxon>
        <taxon>Dinosauria</taxon>
        <taxon>Saurischia</taxon>
        <taxon>Theropoda</taxon>
        <taxon>Coelurosauria</taxon>
        <taxon>Aves</taxon>
        <taxon>Neognathae</taxon>
        <taxon>Neoaves</taxon>
        <taxon>Columbimorphae</taxon>
        <taxon>Columbiformes</taxon>
        <taxon>Columbidae</taxon>
        <taxon>Caloenas</taxon>
    </lineage>
</organism>
<comment type="caution">
    <text evidence="2">The sequence shown here is derived from an EMBL/GenBank/DDBJ whole genome shotgun (WGS) entry which is preliminary data.</text>
</comment>
<dbReference type="PANTHER" id="PTHR47223:SF1">
    <property type="entry name" value="SPERM ACROSOME MEMBRANE-ASSOCIATED PROTEIN 1"/>
    <property type="match status" value="1"/>
</dbReference>
<keyword evidence="1" id="KW-0812">Transmembrane</keyword>
<keyword evidence="1" id="KW-0472">Membrane</keyword>
<dbReference type="GO" id="GO:0002080">
    <property type="term" value="C:acrosomal membrane"/>
    <property type="evidence" value="ECO:0007669"/>
    <property type="project" value="InterPro"/>
</dbReference>
<sequence>SGLNATEVEIGVCSVTCGIGIREVLLTSGCPGTEEKCIVRVEECRGPVDCGWGIPIPEGPACVKMPCISISPENQFTYVWKMLIANKTSHLLLNDSAVLKVCRDTHSLIFQCETWKNGNTIASVKYRVYAATGMQTMKPRTIETNPLRKKMLDTILVFCLITGVIVIALEIFAMIFIVVFW</sequence>
<dbReference type="InterPro" id="IPR037878">
    <property type="entry name" value="SPACA1"/>
</dbReference>
<dbReference type="EMBL" id="VZSB01003676">
    <property type="protein sequence ID" value="NWX11164.1"/>
    <property type="molecule type" value="Genomic_DNA"/>
</dbReference>
<dbReference type="PANTHER" id="PTHR47223">
    <property type="entry name" value="SPERM ACROSOME MEMBRANE-ASSOCIATED PROTEIN 1"/>
    <property type="match status" value="1"/>
</dbReference>
<proteinExistence type="predicted"/>